<proteinExistence type="predicted"/>
<gene>
    <name evidence="3" type="ORF">GLO26_06660</name>
</gene>
<dbReference type="PROSITE" id="PS51084">
    <property type="entry name" value="HIT_2"/>
    <property type="match status" value="1"/>
</dbReference>
<keyword evidence="4" id="KW-1185">Reference proteome</keyword>
<dbReference type="EMBL" id="WNJQ01000004">
    <property type="protein sequence ID" value="MBC9825507.1"/>
    <property type="molecule type" value="Genomic_DNA"/>
</dbReference>
<evidence type="ECO:0000259" key="2">
    <source>
        <dbReference type="PROSITE" id="PS51084"/>
    </source>
</evidence>
<dbReference type="InterPro" id="IPR001310">
    <property type="entry name" value="Histidine_triad_HIT"/>
</dbReference>
<evidence type="ECO:0000256" key="1">
    <source>
        <dbReference type="PROSITE-ProRule" id="PRU00464"/>
    </source>
</evidence>
<feature type="domain" description="HIT" evidence="2">
    <location>
        <begin position="2"/>
        <end position="108"/>
    </location>
</feature>
<dbReference type="Pfam" id="PF01230">
    <property type="entry name" value="HIT"/>
    <property type="match status" value="1"/>
</dbReference>
<feature type="short sequence motif" description="Histidine triad motif" evidence="1">
    <location>
        <begin position="93"/>
        <end position="97"/>
    </location>
</feature>
<name>A0ABR7TCU7_9LACT</name>
<evidence type="ECO:0000313" key="3">
    <source>
        <dbReference type="EMBL" id="MBC9825507.1"/>
    </source>
</evidence>
<dbReference type="Gene3D" id="3.30.428.10">
    <property type="entry name" value="HIT-like"/>
    <property type="match status" value="1"/>
</dbReference>
<accession>A0ABR7TCU7</accession>
<dbReference type="PANTHER" id="PTHR46648">
    <property type="entry name" value="HIT FAMILY PROTEIN 1"/>
    <property type="match status" value="1"/>
</dbReference>
<dbReference type="SUPFAM" id="SSF54197">
    <property type="entry name" value="HIT-like"/>
    <property type="match status" value="1"/>
</dbReference>
<comment type="caution">
    <text evidence="3">The sequence shown here is derived from an EMBL/GenBank/DDBJ whole genome shotgun (WGS) entry which is preliminary data.</text>
</comment>
<dbReference type="RefSeq" id="WP_034537703.1">
    <property type="nucleotide sequence ID" value="NZ_WNJQ01000004.1"/>
</dbReference>
<dbReference type="PANTHER" id="PTHR46648:SF1">
    <property type="entry name" value="ADENOSINE 5'-MONOPHOSPHORAMIDASE HNT1"/>
    <property type="match status" value="1"/>
</dbReference>
<sequence>MKNCIFCNDIHPEQIIKETENFFIVFDINPIQKGHLLIISKEHYANIYDLPSETLHELIDLEKHMIKLIENNFEVLGVTSIKNNGNSMMEGTHFHLHIIPRYIQDGFWANQKVIEHAFDTDILRSFLTD</sequence>
<protein>
    <submittedName>
        <fullName evidence="3">HIT domain-containing protein</fullName>
    </submittedName>
</protein>
<evidence type="ECO:0000313" key="4">
    <source>
        <dbReference type="Proteomes" id="UP000638836"/>
    </source>
</evidence>
<dbReference type="InterPro" id="IPR036265">
    <property type="entry name" value="HIT-like_sf"/>
</dbReference>
<dbReference type="Proteomes" id="UP000638836">
    <property type="component" value="Unassembled WGS sequence"/>
</dbReference>
<organism evidence="3 4">
    <name type="scientific">Carnobacterium inhibens</name>
    <dbReference type="NCBI Taxonomy" id="147709"/>
    <lineage>
        <taxon>Bacteria</taxon>
        <taxon>Bacillati</taxon>
        <taxon>Bacillota</taxon>
        <taxon>Bacilli</taxon>
        <taxon>Lactobacillales</taxon>
        <taxon>Carnobacteriaceae</taxon>
        <taxon>Carnobacterium</taxon>
    </lineage>
</organism>
<dbReference type="InterPro" id="IPR011146">
    <property type="entry name" value="HIT-like"/>
</dbReference>
<reference evidence="3 4" key="1">
    <citation type="journal article" date="2020" name="Microorganisms">
        <title>New Insight into Antimicrobial Compounds from Food and Marine-Sourced Carnobacterium Species through Phenotype and Genome Analyses.</title>
        <authorList>
            <person name="Begrem S."/>
            <person name="Ivaniuk F."/>
            <person name="Gigout-Chevalier F."/>
            <person name="Kolypczuk L."/>
            <person name="Bonnetot S."/>
            <person name="Leroi F."/>
            <person name="Grovel O."/>
            <person name="Delbarre-Ladrat C."/>
            <person name="Passerini D."/>
        </authorList>
    </citation>
    <scope>NUCLEOTIDE SEQUENCE [LARGE SCALE GENOMIC DNA]</scope>
    <source>
        <strain evidence="3 4">MIP2551</strain>
    </source>
</reference>